<evidence type="ECO:0000256" key="8">
    <source>
        <dbReference type="SAM" id="SignalP"/>
    </source>
</evidence>
<keyword evidence="5" id="KW-0393">Immunoglobulin domain</keyword>
<dbReference type="InterPro" id="IPR051275">
    <property type="entry name" value="Cell_adhesion_signaling"/>
</dbReference>
<dbReference type="GO" id="GO:0098609">
    <property type="term" value="P:cell-cell adhesion"/>
    <property type="evidence" value="ECO:0007669"/>
    <property type="project" value="TreeGrafter"/>
</dbReference>
<reference evidence="9" key="1">
    <citation type="submission" date="2022-03" db="EMBL/GenBank/DDBJ databases">
        <authorList>
            <person name="Martin C."/>
        </authorList>
    </citation>
    <scope>NUCLEOTIDE SEQUENCE</scope>
</reference>
<evidence type="ECO:0000256" key="2">
    <source>
        <dbReference type="ARBA" id="ARBA00023136"/>
    </source>
</evidence>
<evidence type="ECO:0000256" key="3">
    <source>
        <dbReference type="ARBA" id="ARBA00023157"/>
    </source>
</evidence>
<keyword evidence="4" id="KW-0325">Glycoprotein</keyword>
<dbReference type="InterPro" id="IPR036179">
    <property type="entry name" value="Ig-like_dom_sf"/>
</dbReference>
<dbReference type="InterPro" id="IPR013783">
    <property type="entry name" value="Ig-like_fold"/>
</dbReference>
<keyword evidence="2 7" id="KW-0472">Membrane</keyword>
<keyword evidence="10" id="KW-1185">Reference proteome</keyword>
<dbReference type="Pfam" id="PF13927">
    <property type="entry name" value="Ig_3"/>
    <property type="match status" value="1"/>
</dbReference>
<feature type="compositionally biased region" description="Polar residues" evidence="6">
    <location>
        <begin position="385"/>
        <end position="397"/>
    </location>
</feature>
<name>A0A8J1XTM8_OWEFU</name>
<comment type="subcellular location">
    <subcellularLocation>
        <location evidence="1">Membrane</location>
        <topology evidence="1">Single-pass type I membrane protein</topology>
    </subcellularLocation>
</comment>
<accession>A0A8J1XTM8</accession>
<dbReference type="InterPro" id="IPR007110">
    <property type="entry name" value="Ig-like_dom"/>
</dbReference>
<dbReference type="OrthoDB" id="10012075at2759"/>
<evidence type="ECO:0000313" key="9">
    <source>
        <dbReference type="EMBL" id="CAH1802934.1"/>
    </source>
</evidence>
<feature type="chain" id="PRO_5043613574" evidence="8">
    <location>
        <begin position="24"/>
        <end position="456"/>
    </location>
</feature>
<dbReference type="InterPro" id="IPR003599">
    <property type="entry name" value="Ig_sub"/>
</dbReference>
<dbReference type="AlphaFoldDB" id="A0A8J1XTM8"/>
<dbReference type="Proteomes" id="UP000749559">
    <property type="component" value="Unassembled WGS sequence"/>
</dbReference>
<evidence type="ECO:0000313" key="10">
    <source>
        <dbReference type="Proteomes" id="UP000749559"/>
    </source>
</evidence>
<dbReference type="PANTHER" id="PTHR11640:SF31">
    <property type="entry name" value="IRREGULAR CHIASM C-ROUGHEST PROTEIN-RELATED"/>
    <property type="match status" value="1"/>
</dbReference>
<dbReference type="PROSITE" id="PS50835">
    <property type="entry name" value="IG_LIKE"/>
    <property type="match status" value="2"/>
</dbReference>
<dbReference type="SMART" id="SM00409">
    <property type="entry name" value="IG"/>
    <property type="match status" value="2"/>
</dbReference>
<gene>
    <name evidence="9" type="ORF">OFUS_LOCUS26573</name>
</gene>
<dbReference type="PANTHER" id="PTHR11640">
    <property type="entry name" value="NEPHRIN"/>
    <property type="match status" value="1"/>
</dbReference>
<evidence type="ECO:0000256" key="6">
    <source>
        <dbReference type="SAM" id="MobiDB-lite"/>
    </source>
</evidence>
<evidence type="ECO:0000256" key="4">
    <source>
        <dbReference type="ARBA" id="ARBA00023180"/>
    </source>
</evidence>
<feature type="transmembrane region" description="Helical" evidence="7">
    <location>
        <begin position="341"/>
        <end position="363"/>
    </location>
</feature>
<protein>
    <submittedName>
        <fullName evidence="9">Uncharacterized protein</fullName>
    </submittedName>
</protein>
<sequence>MDLAKRIQCFSVIIYCLLAANVALKVKKAPRDTAAKVGSTVILHCHVEKSRHDHFVQWFGYAPRPDKYGGQISANGEIVISAAESKYSVSRVEPYNLIITNLDKDDGGRYKCNDAYTGDAIGGVQPHLVVLSKLRCPEEVTTLNENQTFHINCSVNHTGAADMKMVPHFKWIMNASPMTRAVTQTGLDSTTTTVSMIAYPSLHGTELTCGYEVMGMHDQCYTKLEVRYAPRPPRIKIHNKDVTKKNISARLGEGIILDCVTSGFPSPTFTWLYKDHDGIFKHLAFESKFKLYGLMMRHTGEYMCAVKNDVNKVGENTTVYLKIVDSQAHTSEVTSHLKKGVIAGTVIVVILCTVATVIILLAWRARKTHRRVLKADARYRETARDSPNASPARTQRQGDAAVRTRTLELRSKEPETCNCSEAECCEDLTDRTRFIYADLDGETTEPKTTTAALTLV</sequence>
<keyword evidence="3" id="KW-1015">Disulfide bond</keyword>
<organism evidence="9 10">
    <name type="scientific">Owenia fusiformis</name>
    <name type="common">Polychaete worm</name>
    <dbReference type="NCBI Taxonomy" id="6347"/>
    <lineage>
        <taxon>Eukaryota</taxon>
        <taxon>Metazoa</taxon>
        <taxon>Spiralia</taxon>
        <taxon>Lophotrochozoa</taxon>
        <taxon>Annelida</taxon>
        <taxon>Polychaeta</taxon>
        <taxon>Sedentaria</taxon>
        <taxon>Canalipalpata</taxon>
        <taxon>Sabellida</taxon>
        <taxon>Oweniida</taxon>
        <taxon>Oweniidae</taxon>
        <taxon>Owenia</taxon>
    </lineage>
</organism>
<keyword evidence="8" id="KW-0732">Signal</keyword>
<feature type="signal peptide" evidence="8">
    <location>
        <begin position="1"/>
        <end position="23"/>
    </location>
</feature>
<dbReference type="Gene3D" id="2.60.40.10">
    <property type="entry name" value="Immunoglobulins"/>
    <property type="match status" value="2"/>
</dbReference>
<keyword evidence="7" id="KW-0812">Transmembrane</keyword>
<comment type="caution">
    <text evidence="9">The sequence shown here is derived from an EMBL/GenBank/DDBJ whole genome shotgun (WGS) entry which is preliminary data.</text>
</comment>
<proteinExistence type="predicted"/>
<evidence type="ECO:0000256" key="7">
    <source>
        <dbReference type="SAM" id="Phobius"/>
    </source>
</evidence>
<dbReference type="SUPFAM" id="SSF48726">
    <property type="entry name" value="Immunoglobulin"/>
    <property type="match status" value="2"/>
</dbReference>
<dbReference type="GO" id="GO:0005886">
    <property type="term" value="C:plasma membrane"/>
    <property type="evidence" value="ECO:0007669"/>
    <property type="project" value="TreeGrafter"/>
</dbReference>
<keyword evidence="7" id="KW-1133">Transmembrane helix</keyword>
<dbReference type="GO" id="GO:0050839">
    <property type="term" value="F:cell adhesion molecule binding"/>
    <property type="evidence" value="ECO:0007669"/>
    <property type="project" value="TreeGrafter"/>
</dbReference>
<evidence type="ECO:0000256" key="5">
    <source>
        <dbReference type="ARBA" id="ARBA00023319"/>
    </source>
</evidence>
<dbReference type="EMBL" id="CAIIXF020000181">
    <property type="protein sequence ID" value="CAH1802934.1"/>
    <property type="molecule type" value="Genomic_DNA"/>
</dbReference>
<dbReference type="GO" id="GO:0005911">
    <property type="term" value="C:cell-cell junction"/>
    <property type="evidence" value="ECO:0007669"/>
    <property type="project" value="TreeGrafter"/>
</dbReference>
<evidence type="ECO:0000256" key="1">
    <source>
        <dbReference type="ARBA" id="ARBA00004479"/>
    </source>
</evidence>
<feature type="region of interest" description="Disordered" evidence="6">
    <location>
        <begin position="381"/>
        <end position="401"/>
    </location>
</feature>